<protein>
    <submittedName>
        <fullName evidence="1">Uncharacterized protein</fullName>
    </submittedName>
</protein>
<dbReference type="HOGENOM" id="CLU_1905524_0_0_11"/>
<reference evidence="2" key="1">
    <citation type="submission" date="2011-12" db="EMBL/GenBank/DDBJ databases">
        <title>Complete genome sequence of Streptomyces cattleya strain DSM 46488.</title>
        <authorList>
            <person name="Ou H.-Y."/>
            <person name="Li P."/>
            <person name="Zhao C."/>
            <person name="O'Hagan D."/>
            <person name="Deng Z."/>
        </authorList>
    </citation>
    <scope>NUCLEOTIDE SEQUENCE [LARGE SCALE GENOMIC DNA]</scope>
    <source>
        <strain evidence="2">ATCC 35852 / DSM 46488 / JCM 4925 / NBRC 14057 / NRRL 8057</strain>
    </source>
</reference>
<dbReference type="PATRIC" id="fig|1003195.29.peg.605"/>
<gene>
    <name evidence="1" type="ordered locus">SCATT_06060</name>
</gene>
<evidence type="ECO:0000313" key="2">
    <source>
        <dbReference type="Proteomes" id="UP000007842"/>
    </source>
</evidence>
<accession>G8WRG0</accession>
<evidence type="ECO:0000313" key="1">
    <source>
        <dbReference type="EMBL" id="AEW92977.1"/>
    </source>
</evidence>
<organism evidence="1 2">
    <name type="scientific">Streptantibioticus cattleyicolor (strain ATCC 35852 / DSM 46488 / JCM 4925 / NBRC 14057 / NRRL 8057)</name>
    <name type="common">Streptomyces cattleya</name>
    <dbReference type="NCBI Taxonomy" id="1003195"/>
    <lineage>
        <taxon>Bacteria</taxon>
        <taxon>Bacillati</taxon>
        <taxon>Actinomycetota</taxon>
        <taxon>Actinomycetes</taxon>
        <taxon>Kitasatosporales</taxon>
        <taxon>Streptomycetaceae</taxon>
        <taxon>Streptantibioticus</taxon>
    </lineage>
</organism>
<dbReference type="KEGG" id="scy:SCATT_06060"/>
<keyword evidence="2" id="KW-1185">Reference proteome</keyword>
<proteinExistence type="predicted"/>
<dbReference type="Proteomes" id="UP000007842">
    <property type="component" value="Chromosome"/>
</dbReference>
<dbReference type="EMBL" id="CP003219">
    <property type="protein sequence ID" value="AEW92977.1"/>
    <property type="molecule type" value="Genomic_DNA"/>
</dbReference>
<dbReference type="AlphaFoldDB" id="G8WRG0"/>
<sequence>MESGEDFADDLDGAVARIGREGVRHFLRQTKMYGDLDASTVQGEGVDVVSVPLALPERRRLTGVSAPFWVYCEEANGFLIASSDPKKATGEPYRVVGMEVDPEVGRGYRVGRTRDGRSIALGHPGRQFWIALR</sequence>
<name>G8WRG0_STREN</name>